<evidence type="ECO:0000313" key="2">
    <source>
        <dbReference type="EMBL" id="MBL0707207.1"/>
    </source>
</evidence>
<name>A0ABS1K774_9MICC</name>
<feature type="region of interest" description="Disordered" evidence="1">
    <location>
        <begin position="1"/>
        <end position="21"/>
    </location>
</feature>
<evidence type="ECO:0000256" key="1">
    <source>
        <dbReference type="SAM" id="MobiDB-lite"/>
    </source>
</evidence>
<protein>
    <submittedName>
        <fullName evidence="2">Uncharacterized protein</fullName>
    </submittedName>
</protein>
<proteinExistence type="predicted"/>
<feature type="compositionally biased region" description="Polar residues" evidence="1">
    <location>
        <begin position="7"/>
        <end position="21"/>
    </location>
</feature>
<sequence length="60" mass="6346">MAEGTKRNVTGTVRKTTSGSRFVSKKAANRAAAAKVYVAALKKAGQEAPESVKRLAQQAR</sequence>
<gene>
    <name evidence="2" type="ORF">JJE72_17065</name>
</gene>
<evidence type="ECO:0000313" key="3">
    <source>
        <dbReference type="Proteomes" id="UP000639051"/>
    </source>
</evidence>
<dbReference type="Proteomes" id="UP000639051">
    <property type="component" value="Unassembled WGS sequence"/>
</dbReference>
<comment type="caution">
    <text evidence="2">The sequence shown here is derived from an EMBL/GenBank/DDBJ whole genome shotgun (WGS) entry which is preliminary data.</text>
</comment>
<accession>A0ABS1K774</accession>
<organism evidence="2 3">
    <name type="scientific">Sinomonas cellulolyticus</name>
    <dbReference type="NCBI Taxonomy" id="2801916"/>
    <lineage>
        <taxon>Bacteria</taxon>
        <taxon>Bacillati</taxon>
        <taxon>Actinomycetota</taxon>
        <taxon>Actinomycetes</taxon>
        <taxon>Micrococcales</taxon>
        <taxon>Micrococcaceae</taxon>
        <taxon>Sinomonas</taxon>
    </lineage>
</organism>
<dbReference type="RefSeq" id="WP_189693659.1">
    <property type="nucleotide sequence ID" value="NZ_BNCM01000006.1"/>
</dbReference>
<reference evidence="2 3" key="1">
    <citation type="submission" date="2021-01" db="EMBL/GenBank/DDBJ databases">
        <title>Genome public.</title>
        <authorList>
            <person name="Liu C."/>
            <person name="Sun Q."/>
        </authorList>
    </citation>
    <scope>NUCLEOTIDE SEQUENCE [LARGE SCALE GENOMIC DNA]</scope>
    <source>
        <strain evidence="2 3">JC656</strain>
    </source>
</reference>
<keyword evidence="3" id="KW-1185">Reference proteome</keyword>
<dbReference type="EMBL" id="JAERRC010000046">
    <property type="protein sequence ID" value="MBL0707207.1"/>
    <property type="molecule type" value="Genomic_DNA"/>
</dbReference>